<organism evidence="8 9">
    <name type="scientific">Umbelopsis ramanniana AG</name>
    <dbReference type="NCBI Taxonomy" id="1314678"/>
    <lineage>
        <taxon>Eukaryota</taxon>
        <taxon>Fungi</taxon>
        <taxon>Fungi incertae sedis</taxon>
        <taxon>Mucoromycota</taxon>
        <taxon>Mucoromycotina</taxon>
        <taxon>Umbelopsidomycetes</taxon>
        <taxon>Umbelopsidales</taxon>
        <taxon>Umbelopsidaceae</taxon>
        <taxon>Umbelopsis</taxon>
    </lineage>
</organism>
<keyword evidence="5" id="KW-0560">Oxidoreductase</keyword>
<dbReference type="Gene3D" id="3.30.43.10">
    <property type="entry name" value="Uridine Diphospho-n-acetylenolpyruvylglucosamine Reductase, domain 2"/>
    <property type="match status" value="1"/>
</dbReference>
<dbReference type="FunFam" id="3.30.465.10:FF:000001">
    <property type="entry name" value="D-2-hydroxyglutarate dehydrogenase, mitochondrial"/>
    <property type="match status" value="1"/>
</dbReference>
<dbReference type="FunFam" id="3.30.43.10:FF:000011">
    <property type="entry name" value="D-lactate dehydrogenase (Cytochrome)"/>
    <property type="match status" value="1"/>
</dbReference>
<dbReference type="InterPro" id="IPR006094">
    <property type="entry name" value="Oxid_FAD_bind_N"/>
</dbReference>
<dbReference type="SUPFAM" id="SSF56176">
    <property type="entry name" value="FAD-binding/transporter-associated domain-like"/>
    <property type="match status" value="1"/>
</dbReference>
<dbReference type="SUPFAM" id="SSF55103">
    <property type="entry name" value="FAD-linked oxidases, C-terminal domain"/>
    <property type="match status" value="1"/>
</dbReference>
<dbReference type="FunFam" id="1.10.45.10:FF:000001">
    <property type="entry name" value="D-lactate dehydrogenase mitochondrial"/>
    <property type="match status" value="1"/>
</dbReference>
<dbReference type="Gene3D" id="3.30.70.2190">
    <property type="match status" value="1"/>
</dbReference>
<dbReference type="InterPro" id="IPR016169">
    <property type="entry name" value="FAD-bd_PCMH_sub2"/>
</dbReference>
<dbReference type="AlphaFoldDB" id="A0AAD5E236"/>
<dbReference type="InterPro" id="IPR051264">
    <property type="entry name" value="FAD-oxidored/transferase_4"/>
</dbReference>
<dbReference type="GeneID" id="75917758"/>
<dbReference type="Gene3D" id="3.30.465.10">
    <property type="match status" value="1"/>
</dbReference>
<evidence type="ECO:0000313" key="9">
    <source>
        <dbReference type="Proteomes" id="UP001206595"/>
    </source>
</evidence>
<dbReference type="GO" id="GO:0071949">
    <property type="term" value="F:FAD binding"/>
    <property type="evidence" value="ECO:0007669"/>
    <property type="project" value="InterPro"/>
</dbReference>
<feature type="domain" description="FAD-binding PCMH-type" evidence="7">
    <location>
        <begin position="87"/>
        <end position="266"/>
    </location>
</feature>
<evidence type="ECO:0000256" key="4">
    <source>
        <dbReference type="ARBA" id="ARBA00022827"/>
    </source>
</evidence>
<protein>
    <recommendedName>
        <fullName evidence="7">FAD-binding PCMH-type domain-containing protein</fullName>
    </recommendedName>
</protein>
<name>A0AAD5E236_UMBRA</name>
<comment type="catalytic activity">
    <reaction evidence="6">
        <text>(R)-lactate + 2 Fe(III)-[cytochrome c] = 2 Fe(II)-[cytochrome c] + pyruvate + 2 H(+)</text>
        <dbReference type="Rhea" id="RHEA:13521"/>
        <dbReference type="Rhea" id="RHEA-COMP:10350"/>
        <dbReference type="Rhea" id="RHEA-COMP:14399"/>
        <dbReference type="ChEBI" id="CHEBI:15361"/>
        <dbReference type="ChEBI" id="CHEBI:15378"/>
        <dbReference type="ChEBI" id="CHEBI:16004"/>
        <dbReference type="ChEBI" id="CHEBI:29033"/>
        <dbReference type="ChEBI" id="CHEBI:29034"/>
        <dbReference type="EC" id="1.1.2.4"/>
    </reaction>
</comment>
<comment type="cofactor">
    <cofactor evidence="1">
        <name>FAD</name>
        <dbReference type="ChEBI" id="CHEBI:57692"/>
    </cofactor>
</comment>
<dbReference type="InterPro" id="IPR016166">
    <property type="entry name" value="FAD-bd_PCMH"/>
</dbReference>
<dbReference type="GO" id="GO:0005739">
    <property type="term" value="C:mitochondrion"/>
    <property type="evidence" value="ECO:0007669"/>
    <property type="project" value="TreeGrafter"/>
</dbReference>
<comment type="similarity">
    <text evidence="2">Belongs to the FAD-binding oxidoreductase/transferase type 4 family.</text>
</comment>
<evidence type="ECO:0000256" key="1">
    <source>
        <dbReference type="ARBA" id="ARBA00001974"/>
    </source>
</evidence>
<dbReference type="InterPro" id="IPR016167">
    <property type="entry name" value="FAD-bd_PCMH_sub1"/>
</dbReference>
<keyword evidence="4" id="KW-0274">FAD</keyword>
<dbReference type="Gene3D" id="1.10.45.10">
    <property type="entry name" value="Vanillyl-alcohol Oxidase, Chain A, domain 4"/>
    <property type="match status" value="1"/>
</dbReference>
<evidence type="ECO:0000313" key="8">
    <source>
        <dbReference type="EMBL" id="KAI8575364.1"/>
    </source>
</evidence>
<evidence type="ECO:0000256" key="5">
    <source>
        <dbReference type="ARBA" id="ARBA00023002"/>
    </source>
</evidence>
<keyword evidence="3" id="KW-0285">Flavoprotein</keyword>
<dbReference type="RefSeq" id="XP_051440368.1">
    <property type="nucleotide sequence ID" value="XM_051592415.1"/>
</dbReference>
<dbReference type="InterPro" id="IPR016171">
    <property type="entry name" value="Vanillyl_alc_oxidase_C-sub2"/>
</dbReference>
<gene>
    <name evidence="8" type="ORF">K450DRAFT_262099</name>
</gene>
<dbReference type="Pfam" id="PF02913">
    <property type="entry name" value="FAD-oxidase_C"/>
    <property type="match status" value="1"/>
</dbReference>
<sequence length="547" mass="60843">MFSRVNYISRAFYRTSSVARSAGVVHGRTRLSVTKYPELKRDSRFQSLNDKHIDYFRAVLGENSVVYDKDPESDAIVHYNTDWFNLYRGTSSLVLFPSDTAQVSSILKYCNENRLAVVPQGGNTGVSGGAVPVFDEIIIKMSRMDRIRKIDQVSGIAVVDAGVILENLDNAVSEHGYMVPIDLGAKGSCHIGGNISTNAGGLRYVRYGSLHGNVLGLEVVLPDGTVLENLSTLRKDNTGYDLKQLFIGSEGTLGIVTGVSILTPQRAKATNLSLIGLDSYEDIQKAFVRAKADLSDILSAFEFWDKDCIEVVSEKMLPGVQFPLSSEKPYEFYALLETQGSRKEHDEAKLESYLESLLEDNIAKDGVVSQDIKQTQSLWAWREMIPEGMTKYGPAITYDVSMDIPLLYKLVMDTRAHFEKKGMIGPDKDYVKLIGFGHVGDGNLHIMAATNRNDYDLQKQLDDFVYTWTAKHSGSVSAEHGIGISKIGYLPYSKKKPVLDLMAKLKAQIDPRGIMNPYKIFANKYILSALGCKLRMDVYTGTRQSRE</sequence>
<evidence type="ECO:0000256" key="3">
    <source>
        <dbReference type="ARBA" id="ARBA00022630"/>
    </source>
</evidence>
<dbReference type="InterPro" id="IPR036318">
    <property type="entry name" value="FAD-bd_PCMH-like_sf"/>
</dbReference>
<dbReference type="EMBL" id="MU620984">
    <property type="protein sequence ID" value="KAI8575364.1"/>
    <property type="molecule type" value="Genomic_DNA"/>
</dbReference>
<proteinExistence type="inferred from homology"/>
<dbReference type="GO" id="GO:0004458">
    <property type="term" value="F:D-lactate dehydrogenase (cytochrome) activity"/>
    <property type="evidence" value="ECO:0007669"/>
    <property type="project" value="UniProtKB-EC"/>
</dbReference>
<dbReference type="FunFam" id="3.30.70.2190:FF:000001">
    <property type="entry name" value="D-2-hydroxyglutarate dehydrogenase mitochondrial"/>
    <property type="match status" value="1"/>
</dbReference>
<dbReference type="InterPro" id="IPR004113">
    <property type="entry name" value="FAD-bd_oxidored_4_C"/>
</dbReference>
<keyword evidence="9" id="KW-1185">Reference proteome</keyword>
<evidence type="ECO:0000256" key="6">
    <source>
        <dbReference type="ARBA" id="ARBA00051436"/>
    </source>
</evidence>
<reference evidence="8" key="1">
    <citation type="submission" date="2021-06" db="EMBL/GenBank/DDBJ databases">
        <authorList>
            <consortium name="DOE Joint Genome Institute"/>
            <person name="Mondo S.J."/>
            <person name="Amses K.R."/>
            <person name="Simmons D.R."/>
            <person name="Longcore J.E."/>
            <person name="Seto K."/>
            <person name="Alves G.H."/>
            <person name="Bonds A.E."/>
            <person name="Quandt C.A."/>
            <person name="Davis W.J."/>
            <person name="Chang Y."/>
            <person name="Letcher P.M."/>
            <person name="Powell M.J."/>
            <person name="Kuo A."/>
            <person name="Labutti K."/>
            <person name="Pangilinan J."/>
            <person name="Andreopoulos W."/>
            <person name="Tritt A."/>
            <person name="Riley R."/>
            <person name="Hundley H."/>
            <person name="Johnson J."/>
            <person name="Lipzen A."/>
            <person name="Barry K."/>
            <person name="Berbee M.L."/>
            <person name="Buchler N.E."/>
            <person name="Grigoriev I.V."/>
            <person name="Spatafora J.W."/>
            <person name="Stajich J.E."/>
            <person name="James T.Y."/>
        </authorList>
    </citation>
    <scope>NUCLEOTIDE SEQUENCE</scope>
    <source>
        <strain evidence="8">AG</strain>
    </source>
</reference>
<dbReference type="PANTHER" id="PTHR43716">
    <property type="entry name" value="D-2-HYDROXYGLUTARATE DEHYDROGENASE, MITOCHONDRIAL"/>
    <property type="match status" value="1"/>
</dbReference>
<accession>A0AAD5E236</accession>
<dbReference type="Pfam" id="PF01565">
    <property type="entry name" value="FAD_binding_4"/>
    <property type="match status" value="1"/>
</dbReference>
<dbReference type="InterPro" id="IPR016164">
    <property type="entry name" value="FAD-linked_Oxase-like_C"/>
</dbReference>
<dbReference type="PROSITE" id="PS51387">
    <property type="entry name" value="FAD_PCMH"/>
    <property type="match status" value="1"/>
</dbReference>
<dbReference type="Proteomes" id="UP001206595">
    <property type="component" value="Unassembled WGS sequence"/>
</dbReference>
<comment type="caution">
    <text evidence="8">The sequence shown here is derived from an EMBL/GenBank/DDBJ whole genome shotgun (WGS) entry which is preliminary data.</text>
</comment>
<dbReference type="Gene3D" id="3.30.70.2740">
    <property type="match status" value="1"/>
</dbReference>
<dbReference type="PANTHER" id="PTHR43716:SF1">
    <property type="entry name" value="D-2-HYDROXYGLUTARATE DEHYDROGENASE, MITOCHONDRIAL"/>
    <property type="match status" value="1"/>
</dbReference>
<evidence type="ECO:0000256" key="2">
    <source>
        <dbReference type="ARBA" id="ARBA00008000"/>
    </source>
</evidence>
<reference evidence="8" key="2">
    <citation type="journal article" date="2022" name="Proc. Natl. Acad. Sci. U.S.A.">
        <title>Diploid-dominant life cycles characterize the early evolution of Fungi.</title>
        <authorList>
            <person name="Amses K.R."/>
            <person name="Simmons D.R."/>
            <person name="Longcore J.E."/>
            <person name="Mondo S.J."/>
            <person name="Seto K."/>
            <person name="Jeronimo G.H."/>
            <person name="Bonds A.E."/>
            <person name="Quandt C.A."/>
            <person name="Davis W.J."/>
            <person name="Chang Y."/>
            <person name="Federici B.A."/>
            <person name="Kuo A."/>
            <person name="LaButti K."/>
            <person name="Pangilinan J."/>
            <person name="Andreopoulos W."/>
            <person name="Tritt A."/>
            <person name="Riley R."/>
            <person name="Hundley H."/>
            <person name="Johnson J."/>
            <person name="Lipzen A."/>
            <person name="Barry K."/>
            <person name="Lang B.F."/>
            <person name="Cuomo C.A."/>
            <person name="Buchler N.E."/>
            <person name="Grigoriev I.V."/>
            <person name="Spatafora J.W."/>
            <person name="Stajich J.E."/>
            <person name="James T.Y."/>
        </authorList>
    </citation>
    <scope>NUCLEOTIDE SEQUENCE</scope>
    <source>
        <strain evidence="8">AG</strain>
    </source>
</reference>
<evidence type="ECO:0000259" key="7">
    <source>
        <dbReference type="PROSITE" id="PS51387"/>
    </source>
</evidence>